<dbReference type="InterPro" id="IPR039565">
    <property type="entry name" value="BamD-like"/>
</dbReference>
<dbReference type="Proteomes" id="UP000295293">
    <property type="component" value="Unassembled WGS sequence"/>
</dbReference>
<proteinExistence type="inferred from homology"/>
<sequence>MRVSLLIRLTLLVALLALGACSRSGKKGDPIETLPVDQVYSLGKEALQNNNLERAARTYERLIARFPFGPYTEQAQLELAYAQYKDHKEEEAYSAINRFIKTYPTHKHIDYAYYLRGLINFNRSNGLLERYISRDETKRDQAFALQSFEDFSELIKRYPDSRFSNDARQRMIYLRNNMAQAEIGVALFYLRQKAYVAAANRAEKIIENYQRTPQAGDALAVLAESYARLGQDKLSTDAKRVLELNYPEHPYLQGKYPPKRKSWKRLIPFTERG</sequence>
<keyword evidence="4 6" id="KW-0998">Cell outer membrane</keyword>
<dbReference type="GO" id="GO:1990063">
    <property type="term" value="C:Bam protein complex"/>
    <property type="evidence" value="ECO:0007669"/>
    <property type="project" value="TreeGrafter"/>
</dbReference>
<dbReference type="OrthoDB" id="9779191at2"/>
<feature type="chain" id="PRO_5021054531" description="Outer membrane protein assembly factor BamD" evidence="7">
    <location>
        <begin position="20"/>
        <end position="273"/>
    </location>
</feature>
<keyword evidence="5 6" id="KW-0449">Lipoprotein</keyword>
<dbReference type="Pfam" id="PF13525">
    <property type="entry name" value="YfiO"/>
    <property type="match status" value="1"/>
</dbReference>
<dbReference type="CDD" id="cd15830">
    <property type="entry name" value="BamD"/>
    <property type="match status" value="1"/>
</dbReference>
<accession>A0A4R6Z9X2</accession>
<evidence type="ECO:0000256" key="1">
    <source>
        <dbReference type="ARBA" id="ARBA00022729"/>
    </source>
</evidence>
<comment type="subcellular location">
    <subcellularLocation>
        <location evidence="6">Cell outer membrane</location>
        <topology evidence="6">Lipid-anchor</topology>
    </subcellularLocation>
</comment>
<evidence type="ECO:0000256" key="3">
    <source>
        <dbReference type="ARBA" id="ARBA00023139"/>
    </source>
</evidence>
<evidence type="ECO:0000313" key="9">
    <source>
        <dbReference type="EMBL" id="TDR48675.1"/>
    </source>
</evidence>
<dbReference type="HAMAP" id="MF_00922">
    <property type="entry name" value="OM_assembly_BamD"/>
    <property type="match status" value="1"/>
</dbReference>
<comment type="subunit">
    <text evidence="6">Part of the Bam complex.</text>
</comment>
<comment type="caution">
    <text evidence="9">The sequence shown here is derived from an EMBL/GenBank/DDBJ whole genome shotgun (WGS) entry which is preliminary data.</text>
</comment>
<evidence type="ECO:0000259" key="8">
    <source>
        <dbReference type="Pfam" id="PF13525"/>
    </source>
</evidence>
<protein>
    <recommendedName>
        <fullName evidence="6">Outer membrane protein assembly factor BamD</fullName>
    </recommendedName>
</protein>
<gene>
    <name evidence="6" type="primary">bamD</name>
    <name evidence="9" type="ORF">DFR29_101298</name>
</gene>
<dbReference type="AlphaFoldDB" id="A0A4R6Z9X2"/>
<dbReference type="PANTHER" id="PTHR37423:SF1">
    <property type="entry name" value="OUTER MEMBRANE PROTEIN ASSEMBLY FACTOR BAMD"/>
    <property type="match status" value="1"/>
</dbReference>
<keyword evidence="1 6" id="KW-0732">Signal</keyword>
<evidence type="ECO:0000256" key="6">
    <source>
        <dbReference type="HAMAP-Rule" id="MF_00922"/>
    </source>
</evidence>
<comment type="similarity">
    <text evidence="6">Belongs to the BamD family.</text>
</comment>
<dbReference type="SUPFAM" id="SSF48452">
    <property type="entry name" value="TPR-like"/>
    <property type="match status" value="1"/>
</dbReference>
<keyword evidence="10" id="KW-1185">Reference proteome</keyword>
<feature type="signal peptide" evidence="7">
    <location>
        <begin position="1"/>
        <end position="19"/>
    </location>
</feature>
<comment type="function">
    <text evidence="6">Part of the outer membrane protein assembly complex, which is involved in assembly and insertion of beta-barrel proteins into the outer membrane.</text>
</comment>
<evidence type="ECO:0000256" key="5">
    <source>
        <dbReference type="ARBA" id="ARBA00023288"/>
    </source>
</evidence>
<evidence type="ECO:0000256" key="7">
    <source>
        <dbReference type="SAM" id="SignalP"/>
    </source>
</evidence>
<keyword evidence="3 6" id="KW-0564">Palmitate</keyword>
<dbReference type="Gene3D" id="1.25.40.10">
    <property type="entry name" value="Tetratricopeptide repeat domain"/>
    <property type="match status" value="1"/>
</dbReference>
<dbReference type="NCBIfam" id="TIGR03302">
    <property type="entry name" value="OM_YfiO"/>
    <property type="match status" value="1"/>
</dbReference>
<dbReference type="GO" id="GO:0043165">
    <property type="term" value="P:Gram-negative-bacterium-type cell outer membrane assembly"/>
    <property type="evidence" value="ECO:0007669"/>
    <property type="project" value="UniProtKB-UniRule"/>
</dbReference>
<evidence type="ECO:0000256" key="2">
    <source>
        <dbReference type="ARBA" id="ARBA00023136"/>
    </source>
</evidence>
<evidence type="ECO:0000256" key="4">
    <source>
        <dbReference type="ARBA" id="ARBA00023237"/>
    </source>
</evidence>
<dbReference type="PANTHER" id="PTHR37423">
    <property type="entry name" value="SOLUBLE LYTIC MUREIN TRANSGLYCOSYLASE-RELATED"/>
    <property type="match status" value="1"/>
</dbReference>
<evidence type="ECO:0000313" key="10">
    <source>
        <dbReference type="Proteomes" id="UP000295293"/>
    </source>
</evidence>
<dbReference type="InterPro" id="IPR011990">
    <property type="entry name" value="TPR-like_helical_dom_sf"/>
</dbReference>
<organism evidence="9 10">
    <name type="scientific">Tahibacter aquaticus</name>
    <dbReference type="NCBI Taxonomy" id="520092"/>
    <lineage>
        <taxon>Bacteria</taxon>
        <taxon>Pseudomonadati</taxon>
        <taxon>Pseudomonadota</taxon>
        <taxon>Gammaproteobacteria</taxon>
        <taxon>Lysobacterales</taxon>
        <taxon>Rhodanobacteraceae</taxon>
        <taxon>Tahibacter</taxon>
    </lineage>
</organism>
<dbReference type="RefSeq" id="WP_133816792.1">
    <property type="nucleotide sequence ID" value="NZ_SNZH01000001.1"/>
</dbReference>
<keyword evidence="2 6" id="KW-0472">Membrane</keyword>
<name>A0A4R6Z9X2_9GAMM</name>
<dbReference type="EMBL" id="SNZH01000001">
    <property type="protein sequence ID" value="TDR48675.1"/>
    <property type="molecule type" value="Genomic_DNA"/>
</dbReference>
<dbReference type="GO" id="GO:0051205">
    <property type="term" value="P:protein insertion into membrane"/>
    <property type="evidence" value="ECO:0007669"/>
    <property type="project" value="UniProtKB-UniRule"/>
</dbReference>
<feature type="domain" description="Outer membrane lipoprotein BamD-like" evidence="8">
    <location>
        <begin position="35"/>
        <end position="239"/>
    </location>
</feature>
<reference evidence="9 10" key="1">
    <citation type="submission" date="2019-03" db="EMBL/GenBank/DDBJ databases">
        <title>Genomic Encyclopedia of Type Strains, Phase IV (KMG-IV): sequencing the most valuable type-strain genomes for metagenomic binning, comparative biology and taxonomic classification.</title>
        <authorList>
            <person name="Goeker M."/>
        </authorList>
    </citation>
    <scope>NUCLEOTIDE SEQUENCE [LARGE SCALE GENOMIC DNA]</scope>
    <source>
        <strain evidence="9 10">DSM 21667</strain>
    </source>
</reference>
<dbReference type="PROSITE" id="PS51257">
    <property type="entry name" value="PROKAR_LIPOPROTEIN"/>
    <property type="match status" value="1"/>
</dbReference>
<dbReference type="InterPro" id="IPR017689">
    <property type="entry name" value="BamD"/>
</dbReference>